<dbReference type="PANTHER" id="PTHR38113">
    <property type="match status" value="1"/>
</dbReference>
<evidence type="ECO:0000313" key="4">
    <source>
        <dbReference type="Proteomes" id="UP001172673"/>
    </source>
</evidence>
<comment type="caution">
    <text evidence="3">The sequence shown here is derived from an EMBL/GenBank/DDBJ whole genome shotgun (WGS) entry which is preliminary data.</text>
</comment>
<feature type="domain" description="DUF2293" evidence="2">
    <location>
        <begin position="220"/>
        <end position="302"/>
    </location>
</feature>
<dbReference type="Proteomes" id="UP001172673">
    <property type="component" value="Unassembled WGS sequence"/>
</dbReference>
<feature type="compositionally biased region" description="Basic and acidic residues" evidence="1">
    <location>
        <begin position="619"/>
        <end position="629"/>
    </location>
</feature>
<evidence type="ECO:0000259" key="2">
    <source>
        <dbReference type="Pfam" id="PF10056"/>
    </source>
</evidence>
<feature type="region of interest" description="Disordered" evidence="1">
    <location>
        <begin position="520"/>
        <end position="646"/>
    </location>
</feature>
<feature type="region of interest" description="Disordered" evidence="1">
    <location>
        <begin position="1"/>
        <end position="41"/>
    </location>
</feature>
<dbReference type="PANTHER" id="PTHR38113:SF1">
    <property type="entry name" value="DUF2293 DOMAIN-CONTAINING PROTEIN"/>
    <property type="match status" value="1"/>
</dbReference>
<reference evidence="3" key="1">
    <citation type="submission" date="2022-10" db="EMBL/GenBank/DDBJ databases">
        <title>Culturing micro-colonial fungi from biological soil crusts in the Mojave desert and describing Neophaeococcomyces mojavensis, and introducing the new genera and species Taxawa tesnikishii.</title>
        <authorList>
            <person name="Kurbessoian T."/>
            <person name="Stajich J.E."/>
        </authorList>
    </citation>
    <scope>NUCLEOTIDE SEQUENCE</scope>
    <source>
        <strain evidence="3">TK_41</strain>
    </source>
</reference>
<dbReference type="InterPro" id="IPR018744">
    <property type="entry name" value="DUF2293"/>
</dbReference>
<feature type="region of interest" description="Disordered" evidence="1">
    <location>
        <begin position="464"/>
        <end position="483"/>
    </location>
</feature>
<feature type="compositionally biased region" description="Low complexity" evidence="1">
    <location>
        <begin position="12"/>
        <end position="24"/>
    </location>
</feature>
<accession>A0AA38WQ07</accession>
<dbReference type="AlphaFoldDB" id="A0AA38WQ07"/>
<protein>
    <recommendedName>
        <fullName evidence="2">DUF2293 domain-containing protein</fullName>
    </recommendedName>
</protein>
<evidence type="ECO:0000256" key="1">
    <source>
        <dbReference type="SAM" id="MobiDB-lite"/>
    </source>
</evidence>
<name>A0AA38WQ07_9EURO</name>
<keyword evidence="4" id="KW-1185">Reference proteome</keyword>
<gene>
    <name evidence="3" type="ORF">H2200_013427</name>
</gene>
<dbReference type="Pfam" id="PF10056">
    <property type="entry name" value="DUF2293"/>
    <property type="match status" value="1"/>
</dbReference>
<evidence type="ECO:0000313" key="3">
    <source>
        <dbReference type="EMBL" id="KAJ9602067.1"/>
    </source>
</evidence>
<dbReference type="EMBL" id="JAPDRK010000029">
    <property type="protein sequence ID" value="KAJ9602067.1"/>
    <property type="molecule type" value="Genomic_DNA"/>
</dbReference>
<sequence>MAKVKQKAARNGAAGASTRGAQAAKQKKHKITVQKDPKDKKLSTVVSNSSRIPFWNAVIDRLPKSVVHKLPAPIVNRLPRKVVYRGLKISRPDSQKVAFTEQPPPGYTFIAAGNPELTTALKEFSNRGNHKIFVVTITPHAKRHELSRQIHRVGYHFPTTIVDQVCAHYGIRLNNKGELIDESKDEDLFRRVYQNAEGKRPAPKEEKDQVTINTEARQTIKDLFPKIPDSDLFRIIKHAFQLKDGRVGTAPELTPLRRAHLAVVAHIRHNYTSYDRLLRQVQYNEARHQVEKETLEKIVEWRGGEDMALEDTSHAANDLLKDVIVISDEEESDGEVNDVQPLHQEQVRVEELPTAANGRGYRRSASPITEEQRDYYQPYPRLVRTYRPSEAEISQRNQTRYAVWNQIRQDYRSRLTQNPSTAPERVYEHEPAQASRILIPLDEPSRPSAPLFRTEAPATRPVRIDYEPLPPRQPTSKDFFRDSNGDYYERVDLPQRTTHVEPLQRYYQHEAPAMSGALVRTRASSPVAQPDLRYQGNFDGGDGTILPSVEGPDGSYLPPRTRRNPFEREANPRETNLARQDGRNHTDPTYIDLTNSSSQTPKRRRLEEVAAPLPGPYVSRRESPGRPVERQYLPQPQARPGPPEFRVLDYGEQRYSPRLQQASALREYPVDRQPHYDAREAPPTVTRVYEPLPVSQEVLESGRVRYRAQNHGAVRQNDVDASHVLPPKYEPLPPASRSYEPMFESRVYDDRIDREHLVPVREQYVQSAMPEARVRYLYADGTDAREPLQPLPSQRVIEYDRSGAQLRSYVR</sequence>
<organism evidence="3 4">
    <name type="scientific">Cladophialophora chaetospira</name>
    <dbReference type="NCBI Taxonomy" id="386627"/>
    <lineage>
        <taxon>Eukaryota</taxon>
        <taxon>Fungi</taxon>
        <taxon>Dikarya</taxon>
        <taxon>Ascomycota</taxon>
        <taxon>Pezizomycotina</taxon>
        <taxon>Eurotiomycetes</taxon>
        <taxon>Chaetothyriomycetidae</taxon>
        <taxon>Chaetothyriales</taxon>
        <taxon>Herpotrichiellaceae</taxon>
        <taxon>Cladophialophora</taxon>
    </lineage>
</organism>
<proteinExistence type="predicted"/>